<organism evidence="9 10">
    <name type="scientific">Geobacter pickeringii</name>
    <dbReference type="NCBI Taxonomy" id="345632"/>
    <lineage>
        <taxon>Bacteria</taxon>
        <taxon>Pseudomonadati</taxon>
        <taxon>Thermodesulfobacteriota</taxon>
        <taxon>Desulfuromonadia</taxon>
        <taxon>Geobacterales</taxon>
        <taxon>Geobacteraceae</taxon>
        <taxon>Geobacter</taxon>
    </lineage>
</organism>
<dbReference type="InterPro" id="IPR003593">
    <property type="entry name" value="AAA+_ATPase"/>
</dbReference>
<dbReference type="AlphaFoldDB" id="A0A0B5BG46"/>
<dbReference type="SMART" id="SM00448">
    <property type="entry name" value="REC"/>
    <property type="match status" value="1"/>
</dbReference>
<dbReference type="SUPFAM" id="SSF52172">
    <property type="entry name" value="CheY-like"/>
    <property type="match status" value="1"/>
</dbReference>
<keyword evidence="2" id="KW-0067">ATP-binding</keyword>
<protein>
    <submittedName>
        <fullName evidence="9">Chemotaxis protein CheY</fullName>
    </submittedName>
</protein>
<dbReference type="InterPro" id="IPR058031">
    <property type="entry name" value="AAA_lid_NorR"/>
</dbReference>
<dbReference type="PROSITE" id="PS00675">
    <property type="entry name" value="SIGMA54_INTERACT_1"/>
    <property type="match status" value="1"/>
</dbReference>
<dbReference type="Pfam" id="PF00072">
    <property type="entry name" value="Response_reg"/>
    <property type="match status" value="1"/>
</dbReference>
<dbReference type="GO" id="GO:0043565">
    <property type="term" value="F:sequence-specific DNA binding"/>
    <property type="evidence" value="ECO:0007669"/>
    <property type="project" value="InterPro"/>
</dbReference>
<dbReference type="InterPro" id="IPR002197">
    <property type="entry name" value="HTH_Fis"/>
</dbReference>
<dbReference type="InterPro" id="IPR025943">
    <property type="entry name" value="Sigma_54_int_dom_ATP-bd_2"/>
</dbReference>
<proteinExistence type="predicted"/>
<evidence type="ECO:0000259" key="7">
    <source>
        <dbReference type="PROSITE" id="PS50045"/>
    </source>
</evidence>
<keyword evidence="4" id="KW-0238">DNA-binding</keyword>
<dbReference type="GO" id="GO:0005524">
    <property type="term" value="F:ATP binding"/>
    <property type="evidence" value="ECO:0007669"/>
    <property type="project" value="UniProtKB-KW"/>
</dbReference>
<dbReference type="CDD" id="cd00009">
    <property type="entry name" value="AAA"/>
    <property type="match status" value="1"/>
</dbReference>
<dbReference type="KEGG" id="gpi:GPICK_09135"/>
<gene>
    <name evidence="9" type="ORF">GPICK_09135</name>
</gene>
<name>A0A0B5BG46_9BACT</name>
<evidence type="ECO:0000313" key="10">
    <source>
        <dbReference type="Proteomes" id="UP000057609"/>
    </source>
</evidence>
<keyword evidence="3" id="KW-0805">Transcription regulation</keyword>
<dbReference type="Pfam" id="PF00158">
    <property type="entry name" value="Sigma54_activat"/>
    <property type="match status" value="1"/>
</dbReference>
<dbReference type="SMART" id="SM00382">
    <property type="entry name" value="AAA"/>
    <property type="match status" value="1"/>
</dbReference>
<dbReference type="InterPro" id="IPR025944">
    <property type="entry name" value="Sigma_54_int_dom_CS"/>
</dbReference>
<evidence type="ECO:0000256" key="2">
    <source>
        <dbReference type="ARBA" id="ARBA00022840"/>
    </source>
</evidence>
<dbReference type="Gene3D" id="3.40.50.300">
    <property type="entry name" value="P-loop containing nucleotide triphosphate hydrolases"/>
    <property type="match status" value="1"/>
</dbReference>
<dbReference type="InterPro" id="IPR002078">
    <property type="entry name" value="Sigma_54_int"/>
</dbReference>
<keyword evidence="1" id="KW-0547">Nucleotide-binding</keyword>
<dbReference type="PANTHER" id="PTHR32071:SF117">
    <property type="entry name" value="PTS-DEPENDENT DIHYDROXYACETONE KINASE OPERON REGULATORY PROTEIN-RELATED"/>
    <property type="match status" value="1"/>
</dbReference>
<keyword evidence="6" id="KW-0597">Phosphoprotein</keyword>
<dbReference type="Pfam" id="PF02954">
    <property type="entry name" value="HTH_8"/>
    <property type="match status" value="1"/>
</dbReference>
<evidence type="ECO:0000256" key="6">
    <source>
        <dbReference type="PROSITE-ProRule" id="PRU00169"/>
    </source>
</evidence>
<evidence type="ECO:0000256" key="3">
    <source>
        <dbReference type="ARBA" id="ARBA00023015"/>
    </source>
</evidence>
<dbReference type="Gene3D" id="3.40.50.2300">
    <property type="match status" value="1"/>
</dbReference>
<dbReference type="InterPro" id="IPR009057">
    <property type="entry name" value="Homeodomain-like_sf"/>
</dbReference>
<dbReference type="GO" id="GO:0006355">
    <property type="term" value="P:regulation of DNA-templated transcription"/>
    <property type="evidence" value="ECO:0007669"/>
    <property type="project" value="InterPro"/>
</dbReference>
<dbReference type="FunFam" id="3.40.50.300:FF:000006">
    <property type="entry name" value="DNA-binding transcriptional regulator NtrC"/>
    <property type="match status" value="1"/>
</dbReference>
<dbReference type="InterPro" id="IPR011006">
    <property type="entry name" value="CheY-like_superfamily"/>
</dbReference>
<evidence type="ECO:0000256" key="1">
    <source>
        <dbReference type="ARBA" id="ARBA00022741"/>
    </source>
</evidence>
<dbReference type="Proteomes" id="UP000057609">
    <property type="component" value="Chromosome"/>
</dbReference>
<dbReference type="CDD" id="cd00156">
    <property type="entry name" value="REC"/>
    <property type="match status" value="1"/>
</dbReference>
<dbReference type="InterPro" id="IPR027417">
    <property type="entry name" value="P-loop_NTPase"/>
</dbReference>
<dbReference type="SUPFAM" id="SSF52540">
    <property type="entry name" value="P-loop containing nucleoside triphosphate hydrolases"/>
    <property type="match status" value="1"/>
</dbReference>
<dbReference type="OrthoDB" id="9814761at2"/>
<dbReference type="PRINTS" id="PR01590">
    <property type="entry name" value="HTHFIS"/>
</dbReference>
<evidence type="ECO:0000256" key="5">
    <source>
        <dbReference type="ARBA" id="ARBA00023163"/>
    </source>
</evidence>
<dbReference type="HOGENOM" id="CLU_000445_95_2_7"/>
<dbReference type="EMBL" id="CP009788">
    <property type="protein sequence ID" value="AJE03490.1"/>
    <property type="molecule type" value="Genomic_DNA"/>
</dbReference>
<dbReference type="InterPro" id="IPR001789">
    <property type="entry name" value="Sig_transdc_resp-reg_receiver"/>
</dbReference>
<evidence type="ECO:0000256" key="4">
    <source>
        <dbReference type="ARBA" id="ARBA00023125"/>
    </source>
</evidence>
<feature type="modified residue" description="4-aspartylphosphate" evidence="6">
    <location>
        <position position="57"/>
    </location>
</feature>
<dbReference type="Pfam" id="PF25601">
    <property type="entry name" value="AAA_lid_14"/>
    <property type="match status" value="1"/>
</dbReference>
<keyword evidence="10" id="KW-1185">Reference proteome</keyword>
<dbReference type="PANTHER" id="PTHR32071">
    <property type="entry name" value="TRANSCRIPTIONAL REGULATORY PROTEIN"/>
    <property type="match status" value="1"/>
</dbReference>
<dbReference type="SUPFAM" id="SSF46689">
    <property type="entry name" value="Homeodomain-like"/>
    <property type="match status" value="1"/>
</dbReference>
<dbReference type="PROSITE" id="PS50110">
    <property type="entry name" value="RESPONSE_REGULATORY"/>
    <property type="match status" value="1"/>
</dbReference>
<dbReference type="PROSITE" id="PS00688">
    <property type="entry name" value="SIGMA54_INTERACT_3"/>
    <property type="match status" value="1"/>
</dbReference>
<dbReference type="PROSITE" id="PS50045">
    <property type="entry name" value="SIGMA54_INTERACT_4"/>
    <property type="match status" value="1"/>
</dbReference>
<accession>A0A0B5BG46</accession>
<evidence type="ECO:0000259" key="8">
    <source>
        <dbReference type="PROSITE" id="PS50110"/>
    </source>
</evidence>
<sequence>MPTEARGRVLVVDDEPNAAKVLSAILSDDGYRVFCAADVPQAEAILSRKDIDAIITDMKMPGKDGMQLFEFASERFPEIPVIFLTAYGSVDSAVHAITRGAYYYFIKPPDYLKLKGMLARAVEQCTLKRELAQLRKRLAGETGAERIIGGNLEMVRIYEVIEAVKDSGSSVLISGETGTGKELIARSLHYGSIRRDKPFVAVNCAAIPRELMESELFGYEKGAFSGAVARRVGRFEAASEGTIFLDEIGELELSLQAKLLRVLQEKEIERLGSNRKIRVNFRVISSTNRDLKKDVAAGTFREDLYYRLNVVQINVPPLRQRKDDIPLLAAEFCREFGLKEGKELDLSNEVVRSLCDYDWPGNIRQLRNIIERAAVLAKGGRITPRQLPDDIIGGEAGERGGGDGKTLRELQSDAIRKALRECRGNKSLVAKTLGISRKALYKRLGELNL</sequence>
<dbReference type="RefSeq" id="WP_039742462.1">
    <property type="nucleotide sequence ID" value="NZ_CP009788.1"/>
</dbReference>
<dbReference type="PROSITE" id="PS00676">
    <property type="entry name" value="SIGMA54_INTERACT_2"/>
    <property type="match status" value="1"/>
</dbReference>
<reference evidence="9 10" key="1">
    <citation type="journal article" date="2015" name="Genome Announc.">
        <title>Complete Genome of Geobacter pickeringii G13T, a Metal-Reducing Isolate from Sedimentary Kaolin Deposits.</title>
        <authorList>
            <person name="Badalamenti J.P."/>
            <person name="Bond D.R."/>
        </authorList>
    </citation>
    <scope>NUCLEOTIDE SEQUENCE [LARGE SCALE GENOMIC DNA]</scope>
    <source>
        <strain evidence="9 10">G13</strain>
    </source>
</reference>
<feature type="domain" description="Sigma-54 factor interaction" evidence="7">
    <location>
        <begin position="147"/>
        <end position="375"/>
    </location>
</feature>
<dbReference type="Gene3D" id="1.10.8.60">
    <property type="match status" value="1"/>
</dbReference>
<feature type="domain" description="Response regulatory" evidence="8">
    <location>
        <begin position="8"/>
        <end position="122"/>
    </location>
</feature>
<dbReference type="GO" id="GO:0000160">
    <property type="term" value="P:phosphorelay signal transduction system"/>
    <property type="evidence" value="ECO:0007669"/>
    <property type="project" value="InterPro"/>
</dbReference>
<dbReference type="InterPro" id="IPR025662">
    <property type="entry name" value="Sigma_54_int_dom_ATP-bd_1"/>
</dbReference>
<dbReference type="Gene3D" id="1.10.10.60">
    <property type="entry name" value="Homeodomain-like"/>
    <property type="match status" value="1"/>
</dbReference>
<evidence type="ECO:0000313" key="9">
    <source>
        <dbReference type="EMBL" id="AJE03490.1"/>
    </source>
</evidence>
<dbReference type="STRING" id="345632.GPICK_09135"/>
<keyword evidence="5" id="KW-0804">Transcription</keyword>